<comment type="caution">
    <text evidence="1">The sequence shown here is derived from an EMBL/GenBank/DDBJ whole genome shotgun (WGS) entry which is preliminary data.</text>
</comment>
<dbReference type="RefSeq" id="WP_255134843.1">
    <property type="nucleotide sequence ID" value="NZ_JANDBC010000002.1"/>
</dbReference>
<dbReference type="AlphaFoldDB" id="A0A9X2L470"/>
<dbReference type="Proteomes" id="UP001139125">
    <property type="component" value="Unassembled WGS sequence"/>
</dbReference>
<name>A0A9X2L470_9BACT</name>
<keyword evidence="2" id="KW-1185">Reference proteome</keyword>
<evidence type="ECO:0000313" key="1">
    <source>
        <dbReference type="EMBL" id="MCP9291969.1"/>
    </source>
</evidence>
<accession>A0A9X2L470</accession>
<proteinExistence type="predicted"/>
<protein>
    <submittedName>
        <fullName evidence="1">SRPBCC family protein</fullName>
    </submittedName>
</protein>
<evidence type="ECO:0000313" key="2">
    <source>
        <dbReference type="Proteomes" id="UP001139125"/>
    </source>
</evidence>
<dbReference type="InterPro" id="IPR023393">
    <property type="entry name" value="START-like_dom_sf"/>
</dbReference>
<organism evidence="1 2">
    <name type="scientific">Gracilimonas sediminicola</name>
    <dbReference type="NCBI Taxonomy" id="2952158"/>
    <lineage>
        <taxon>Bacteria</taxon>
        <taxon>Pseudomonadati</taxon>
        <taxon>Balneolota</taxon>
        <taxon>Balneolia</taxon>
        <taxon>Balneolales</taxon>
        <taxon>Balneolaceae</taxon>
        <taxon>Gracilimonas</taxon>
    </lineage>
</organism>
<dbReference type="SUPFAM" id="SSF55961">
    <property type="entry name" value="Bet v1-like"/>
    <property type="match status" value="1"/>
</dbReference>
<dbReference type="Gene3D" id="3.30.530.20">
    <property type="match status" value="1"/>
</dbReference>
<gene>
    <name evidence="1" type="ORF">NM125_10315</name>
</gene>
<sequence>MGKPIYLKVEKTIDRPLEMVWETVALGFGNVSDYNPEVKDSRLVSDRRSGIGTRRHCDFPKKGYIVEEITEWVDKDSFKVKFIESSIPMGFLESKFSFKSREGQTLVIQEFWYRMKAPFGWMSGLMKGKMESTLESGLLGLENHLNRN</sequence>
<dbReference type="EMBL" id="JANDBC010000002">
    <property type="protein sequence ID" value="MCP9291969.1"/>
    <property type="molecule type" value="Genomic_DNA"/>
</dbReference>
<dbReference type="InterPro" id="IPR019587">
    <property type="entry name" value="Polyketide_cyclase/dehydratase"/>
</dbReference>
<dbReference type="Pfam" id="PF10604">
    <property type="entry name" value="Polyketide_cyc2"/>
    <property type="match status" value="1"/>
</dbReference>
<dbReference type="CDD" id="cd07821">
    <property type="entry name" value="PYR_PYL_RCAR_like"/>
    <property type="match status" value="1"/>
</dbReference>
<reference evidence="1" key="1">
    <citation type="submission" date="2022-06" db="EMBL/GenBank/DDBJ databases">
        <title>Gracilimonas sp. CAU 1638 isolated from sea sediment.</title>
        <authorList>
            <person name="Kim W."/>
        </authorList>
    </citation>
    <scope>NUCLEOTIDE SEQUENCE</scope>
    <source>
        <strain evidence="1">CAU 1638</strain>
    </source>
</reference>